<evidence type="ECO:0000256" key="2">
    <source>
        <dbReference type="SAM" id="MobiDB-lite"/>
    </source>
</evidence>
<feature type="compositionally biased region" description="Low complexity" evidence="2">
    <location>
        <begin position="433"/>
        <end position="444"/>
    </location>
</feature>
<keyword evidence="3" id="KW-0812">Transmembrane</keyword>
<dbReference type="Proteomes" id="UP000028549">
    <property type="component" value="Unassembled WGS sequence"/>
</dbReference>
<dbReference type="STRING" id="246786.GS18_0216250"/>
<organism evidence="4 5">
    <name type="scientific">Metabacillus indicus</name>
    <name type="common">Bacillus indicus</name>
    <dbReference type="NCBI Taxonomy" id="246786"/>
    <lineage>
        <taxon>Bacteria</taxon>
        <taxon>Bacillati</taxon>
        <taxon>Bacillota</taxon>
        <taxon>Bacilli</taxon>
        <taxon>Bacillales</taxon>
        <taxon>Bacillaceae</taxon>
        <taxon>Metabacillus</taxon>
    </lineage>
</organism>
<evidence type="ECO:0008006" key="6">
    <source>
        <dbReference type="Google" id="ProtNLM"/>
    </source>
</evidence>
<dbReference type="EMBL" id="JNVC02000013">
    <property type="protein sequence ID" value="KEZ48966.1"/>
    <property type="molecule type" value="Genomic_DNA"/>
</dbReference>
<comment type="similarity">
    <text evidence="1">Belongs to the EssB family.</text>
</comment>
<protein>
    <recommendedName>
        <fullName evidence="6">Type VII secretion protein EssB</fullName>
    </recommendedName>
</protein>
<proteinExistence type="inferred from homology"/>
<dbReference type="Gene3D" id="1.10.510.10">
    <property type="entry name" value="Transferase(Phosphotransferase) domain 1"/>
    <property type="match status" value="1"/>
</dbReference>
<dbReference type="NCBIfam" id="TIGR03926">
    <property type="entry name" value="T7_EssB"/>
    <property type="match status" value="1"/>
</dbReference>
<name>A0A084GNQ4_METID</name>
<comment type="caution">
    <text evidence="4">The sequence shown here is derived from an EMBL/GenBank/DDBJ whole genome shotgun (WGS) entry which is preliminary data.</text>
</comment>
<feature type="compositionally biased region" description="Basic and acidic residues" evidence="2">
    <location>
        <begin position="419"/>
        <end position="432"/>
    </location>
</feature>
<dbReference type="Gene3D" id="1.25.40.680">
    <property type="entry name" value="Type VII secretion system EssB, C-terminal-like domain"/>
    <property type="match status" value="1"/>
</dbReference>
<dbReference type="Pfam" id="PF10140">
    <property type="entry name" value="YukC"/>
    <property type="match status" value="1"/>
</dbReference>
<keyword evidence="3" id="KW-0472">Membrane</keyword>
<keyword evidence="3" id="KW-1133">Transmembrane helix</keyword>
<dbReference type="InterPro" id="IPR042565">
    <property type="entry name" value="T7SS_EssB_C"/>
</dbReference>
<evidence type="ECO:0000313" key="5">
    <source>
        <dbReference type="Proteomes" id="UP000028549"/>
    </source>
</evidence>
<dbReference type="AlphaFoldDB" id="A0A084GNQ4"/>
<sequence length="444" mass="51111">MSEKKPAYLEQQLDAVIEKEKDGYTFVFQTEKVKLDHVSEIEMIKEMDPSIKRDVTLAEDELRVHVQPPKTYLGFSSLNKKDERSKWNFSYQLVKKVKNHSLSRIHLIVCPENLLFDQSFTPYFLHYGVMESIPPYEQDSAQLLREVKASVAAAVDSKYSFEQYLKFNETLDVPPVPKEILSADTYEQLLELIEKNMKEIDRRNAALVTIPQKKWKMTRYVALGFLILLVPALAYTAYSLFSLNPKQEAFVASNEHYLGNNFSEVVSTLEGYSIDEMPLVVKYQLASSYVVNESLTEDQKEMLKNRVTLQSDPQYLEYWIHVGRGEAKEALDLARNLEERDLIIFGLIKYEEQIKADSELDSEEKQQQLEKIRAEIEQYEEEQEAQKKEEEAKLEEEQQAQEQVEQQKEAEEQQAAQEAKAKEEAAKAKAPAEKPAAPAGSGSN</sequence>
<evidence type="ECO:0000256" key="3">
    <source>
        <dbReference type="SAM" id="Phobius"/>
    </source>
</evidence>
<reference evidence="4 5" key="1">
    <citation type="journal article" date="2005" name="Int. J. Syst. Evol. Microbiol.">
        <title>Bacillus cibi sp. nov., isolated from jeotgal, a traditional Korean fermented seafood.</title>
        <authorList>
            <person name="Yoon J.H."/>
            <person name="Lee C.H."/>
            <person name="Oh T.K."/>
        </authorList>
    </citation>
    <scope>NUCLEOTIDE SEQUENCE [LARGE SCALE GENOMIC DNA]</scope>
    <source>
        <strain evidence="4 5">DSM 16189</strain>
    </source>
</reference>
<evidence type="ECO:0000313" key="4">
    <source>
        <dbReference type="EMBL" id="KEZ48966.1"/>
    </source>
</evidence>
<dbReference type="InterPro" id="IPR018778">
    <property type="entry name" value="T7SS_EssB"/>
</dbReference>
<dbReference type="RefSeq" id="WP_029566536.1">
    <property type="nucleotide sequence ID" value="NZ_JNVC02000013.1"/>
</dbReference>
<accession>A0A084GNQ4</accession>
<evidence type="ECO:0000256" key="1">
    <source>
        <dbReference type="ARBA" id="ARBA00010163"/>
    </source>
</evidence>
<keyword evidence="5" id="KW-1185">Reference proteome</keyword>
<gene>
    <name evidence="4" type="ORF">GS18_0216250</name>
</gene>
<feature type="transmembrane region" description="Helical" evidence="3">
    <location>
        <begin position="220"/>
        <end position="241"/>
    </location>
</feature>
<dbReference type="OrthoDB" id="4975281at2"/>
<feature type="region of interest" description="Disordered" evidence="2">
    <location>
        <begin position="374"/>
        <end position="444"/>
    </location>
</feature>